<dbReference type="OrthoDB" id="8564954at2"/>
<protein>
    <submittedName>
        <fullName evidence="1">Uncharacterized protein</fullName>
    </submittedName>
</protein>
<organism evidence="1 2">
    <name type="scientific">Flavobacterium hercynium</name>
    <dbReference type="NCBI Taxonomy" id="387094"/>
    <lineage>
        <taxon>Bacteria</taxon>
        <taxon>Pseudomonadati</taxon>
        <taxon>Bacteroidota</taxon>
        <taxon>Flavobacteriia</taxon>
        <taxon>Flavobacteriales</taxon>
        <taxon>Flavobacteriaceae</taxon>
        <taxon>Flavobacterium</taxon>
    </lineage>
</organism>
<name>A0A226HEI2_9FLAO</name>
<accession>A0A226HEI2</accession>
<comment type="caution">
    <text evidence="1">The sequence shown here is derived from an EMBL/GenBank/DDBJ whole genome shotgun (WGS) entry which is preliminary data.</text>
</comment>
<sequence>MITKRLYISAIMALTCSFGFSQDKKQQDIKSIKSMCGCYEVKFNFTETFQYPKDSLTYKPSKTKHDYGLEWVELVEDTPNKIVMQHLLIVSDKMIIKHWRQDWLYENTDLYSFDKNTSWKYKKLDKKAVKGQWTQKVFQVDDSPRYEGSSTWVHVDGEDYWSNVADAPLPRREHTKRNDYNVLKRRNIHEITKAGWIHEQDNAKLIRDDSGKDVLLAEEKGMDIYNKVPDIKCIAAQNWWKENNAIWKNVRDKWQTVFDRHKDLNLEPNIDKKPLFMFLFDLKPDVSKAETDAIIDKFVK</sequence>
<dbReference type="EMBL" id="MUGW01000018">
    <property type="protein sequence ID" value="OXA92562.1"/>
    <property type="molecule type" value="Genomic_DNA"/>
</dbReference>
<dbReference type="AlphaFoldDB" id="A0A226HEI2"/>
<evidence type="ECO:0000313" key="1">
    <source>
        <dbReference type="EMBL" id="OXA92562.1"/>
    </source>
</evidence>
<evidence type="ECO:0000313" key="2">
    <source>
        <dbReference type="Proteomes" id="UP000198345"/>
    </source>
</evidence>
<proteinExistence type="predicted"/>
<dbReference type="InterPro" id="IPR046715">
    <property type="entry name" value="DUF6607"/>
</dbReference>
<dbReference type="Proteomes" id="UP000198345">
    <property type="component" value="Unassembled WGS sequence"/>
</dbReference>
<keyword evidence="2" id="KW-1185">Reference proteome</keyword>
<dbReference type="RefSeq" id="WP_089049673.1">
    <property type="nucleotide sequence ID" value="NZ_FXTV01000007.1"/>
</dbReference>
<reference evidence="1 2" key="1">
    <citation type="submission" date="2016-11" db="EMBL/GenBank/DDBJ databases">
        <title>Whole genomes of Flavobacteriaceae.</title>
        <authorList>
            <person name="Stine C."/>
            <person name="Li C."/>
            <person name="Tadesse D."/>
        </authorList>
    </citation>
    <scope>NUCLEOTIDE SEQUENCE [LARGE SCALE GENOMIC DNA]</scope>
    <source>
        <strain evidence="1 2">DSM 18292</strain>
    </source>
</reference>
<gene>
    <name evidence="1" type="ORF">B0A66_09675</name>
</gene>
<dbReference type="Pfam" id="PF20311">
    <property type="entry name" value="DUF6607"/>
    <property type="match status" value="1"/>
</dbReference>